<proteinExistence type="predicted"/>
<dbReference type="SUPFAM" id="SSF158622">
    <property type="entry name" value="YheA/YmcA-like"/>
    <property type="match status" value="1"/>
</dbReference>
<sequence>MFLTFSDVEILDQLDKVGLMIRESEEYHSYLKYKELLHTDNECRVLINKFTKLKEEFSEVERFGKYHPDFSEMRKKVNKMKKEVDMNPVVIEYRRAEYLLQNILDEVMFIIGQSVSEHANVVSHNPFFSGKSSGGCSTGSSCSCAS</sequence>
<dbReference type="Pfam" id="PF06133">
    <property type="entry name" value="Com_YlbF"/>
    <property type="match status" value="1"/>
</dbReference>
<dbReference type="InterPro" id="IPR052767">
    <property type="entry name" value="Bact_com_dev_regulator"/>
</dbReference>
<dbReference type="AlphaFoldDB" id="A0A6V7RDZ3"/>
<dbReference type="Gene3D" id="1.20.1500.10">
    <property type="entry name" value="YheA/YmcA-like"/>
    <property type="match status" value="1"/>
</dbReference>
<dbReference type="InterPro" id="IPR010368">
    <property type="entry name" value="Com_YlbF"/>
</dbReference>
<comment type="caution">
    <text evidence="1">The sequence shown here is derived from an EMBL/GenBank/DDBJ whole genome shotgun (WGS) entry which is preliminary data.</text>
</comment>
<evidence type="ECO:0000313" key="1">
    <source>
        <dbReference type="EMBL" id="CAD2075836.1"/>
    </source>
</evidence>
<organism evidence="1 2">
    <name type="scientific">Phocicoccus schoeneichii</name>
    <dbReference type="NCBI Taxonomy" id="1812261"/>
    <lineage>
        <taxon>Bacteria</taxon>
        <taxon>Bacillati</taxon>
        <taxon>Bacillota</taxon>
        <taxon>Bacilli</taxon>
        <taxon>Bacillales</taxon>
        <taxon>Salinicoccaceae</taxon>
        <taxon>Phocicoccus</taxon>
    </lineage>
</organism>
<evidence type="ECO:0008006" key="3">
    <source>
        <dbReference type="Google" id="ProtNLM"/>
    </source>
</evidence>
<dbReference type="PANTHER" id="PTHR38448">
    <property type="entry name" value="REGULATORY PROTEIN YLBF-RELATED"/>
    <property type="match status" value="1"/>
</dbReference>
<dbReference type="RefSeq" id="WP_186086886.1">
    <property type="nucleotide sequence ID" value="NZ_BMDB01000001.1"/>
</dbReference>
<dbReference type="Proteomes" id="UP000521032">
    <property type="component" value="Unassembled WGS sequence"/>
</dbReference>
<name>A0A6V7RDZ3_9BACL</name>
<gene>
    <name evidence="1" type="ORF">JEOSCH030_00918</name>
</gene>
<evidence type="ECO:0000313" key="2">
    <source>
        <dbReference type="Proteomes" id="UP000521032"/>
    </source>
</evidence>
<dbReference type="EMBL" id="CAJEWE010000010">
    <property type="protein sequence ID" value="CAD2075836.1"/>
    <property type="molecule type" value="Genomic_DNA"/>
</dbReference>
<accession>A0A6V7RDZ3</accession>
<keyword evidence="2" id="KW-1185">Reference proteome</keyword>
<dbReference type="InterPro" id="IPR023378">
    <property type="entry name" value="YheA/YmcA-like_dom_sf"/>
</dbReference>
<reference evidence="1 2" key="1">
    <citation type="submission" date="2020-07" db="EMBL/GenBank/DDBJ databases">
        <authorList>
            <person name="Criscuolo A."/>
        </authorList>
    </citation>
    <scope>NUCLEOTIDE SEQUENCE [LARGE SCALE GENOMIC DNA]</scope>
    <source>
        <strain evidence="2">CIP 111030</strain>
    </source>
</reference>
<protein>
    <recommendedName>
        <fullName evidence="3">Regulatory protein YlbF</fullName>
    </recommendedName>
</protein>
<dbReference type="PANTHER" id="PTHR38448:SF2">
    <property type="entry name" value="REGULATORY PROTEIN YLBF"/>
    <property type="match status" value="1"/>
</dbReference>